<evidence type="ECO:0000256" key="1">
    <source>
        <dbReference type="SAM" id="MobiDB-lite"/>
    </source>
</evidence>
<evidence type="ECO:0000313" key="2">
    <source>
        <dbReference type="EMBL" id="CDO52424.1"/>
    </source>
</evidence>
<feature type="compositionally biased region" description="Polar residues" evidence="1">
    <location>
        <begin position="103"/>
        <end position="121"/>
    </location>
</feature>
<dbReference type="AlphaFoldDB" id="A0A0J9X5J1"/>
<accession>A0A0J9X5J1</accession>
<feature type="compositionally biased region" description="Acidic residues" evidence="1">
    <location>
        <begin position="89"/>
        <end position="102"/>
    </location>
</feature>
<sequence length="255" mass="27416">MTKGPALVLVAVAIFGFAKFNDLCYFLFVVDHLLQSLDDATRGSPDPQGVTCAAITNKPSSQEHKSKVCKKEFVLEQDQTDMSNSPTDTEMDDRNDEEEDLSDCTTVVDESSYSPTATSHFPSLHLEAPSAPSESLTKPKLTLQTSNFACAPIASPSHSLSPIPSALSSFSTAAPSCLFEPSSSDSSVRAAPYSAFPTRSPVISRPHTPFIFNHQQPLSAIDSFSPFNSPVVTHKVTKSTLPWSVPAHMTSIAHA</sequence>
<feature type="region of interest" description="Disordered" evidence="1">
    <location>
        <begin position="76"/>
        <end position="137"/>
    </location>
</feature>
<evidence type="ECO:0000313" key="3">
    <source>
        <dbReference type="Proteomes" id="UP000242525"/>
    </source>
</evidence>
<reference evidence="2" key="1">
    <citation type="submission" date="2014-03" db="EMBL/GenBank/DDBJ databases">
        <authorList>
            <person name="Casaregola S."/>
        </authorList>
    </citation>
    <scope>NUCLEOTIDE SEQUENCE [LARGE SCALE GENOMIC DNA]</scope>
    <source>
        <strain evidence="2">CLIB 918</strain>
    </source>
</reference>
<keyword evidence="3" id="KW-1185">Reference proteome</keyword>
<proteinExistence type="predicted"/>
<dbReference type="Proteomes" id="UP000242525">
    <property type="component" value="Unassembled WGS sequence"/>
</dbReference>
<protein>
    <submittedName>
        <fullName evidence="2">Uncharacterized protein</fullName>
    </submittedName>
</protein>
<organism evidence="2 3">
    <name type="scientific">Geotrichum candidum</name>
    <name type="common">Oospora lactis</name>
    <name type="synonym">Dipodascus geotrichum</name>
    <dbReference type="NCBI Taxonomy" id="1173061"/>
    <lineage>
        <taxon>Eukaryota</taxon>
        <taxon>Fungi</taxon>
        <taxon>Dikarya</taxon>
        <taxon>Ascomycota</taxon>
        <taxon>Saccharomycotina</taxon>
        <taxon>Dipodascomycetes</taxon>
        <taxon>Dipodascales</taxon>
        <taxon>Dipodascaceae</taxon>
        <taxon>Geotrichum</taxon>
    </lineage>
</organism>
<gene>
    <name evidence="2" type="ORF">BN980_GECA03s01726g</name>
</gene>
<dbReference type="EMBL" id="CCBN010000003">
    <property type="protein sequence ID" value="CDO52424.1"/>
    <property type="molecule type" value="Genomic_DNA"/>
</dbReference>
<comment type="caution">
    <text evidence="2">The sequence shown here is derived from an EMBL/GenBank/DDBJ whole genome shotgun (WGS) entry which is preliminary data.</text>
</comment>
<name>A0A0J9X5J1_GEOCN</name>